<comment type="caution">
    <text evidence="3">The sequence shown here is derived from an EMBL/GenBank/DDBJ whole genome shotgun (WGS) entry which is preliminary data.</text>
</comment>
<keyword evidence="4" id="KW-1185">Reference proteome</keyword>
<dbReference type="PANTHER" id="PTHR12835">
    <property type="entry name" value="BIOTIN PROTEIN LIGASE"/>
    <property type="match status" value="1"/>
</dbReference>
<organism evidence="3 4">
    <name type="scientific">Mesonia mobilis</name>
    <dbReference type="NCBI Taxonomy" id="369791"/>
    <lineage>
        <taxon>Bacteria</taxon>
        <taxon>Pseudomonadati</taxon>
        <taxon>Bacteroidota</taxon>
        <taxon>Flavobacteriia</taxon>
        <taxon>Flavobacteriales</taxon>
        <taxon>Flavobacteriaceae</taxon>
        <taxon>Mesonia</taxon>
    </lineage>
</organism>
<dbReference type="InterPro" id="IPR004408">
    <property type="entry name" value="Biotin_CoA_COase_ligase"/>
</dbReference>
<evidence type="ECO:0000313" key="4">
    <source>
        <dbReference type="Proteomes" id="UP000615593"/>
    </source>
</evidence>
<dbReference type="PANTHER" id="PTHR12835:SF5">
    <property type="entry name" value="BIOTIN--PROTEIN LIGASE"/>
    <property type="match status" value="1"/>
</dbReference>
<dbReference type="SUPFAM" id="SSF55681">
    <property type="entry name" value="Class II aaRS and biotin synthetases"/>
    <property type="match status" value="1"/>
</dbReference>
<dbReference type="InterPro" id="IPR004143">
    <property type="entry name" value="BPL_LPL_catalytic"/>
</dbReference>
<dbReference type="GO" id="GO:0016874">
    <property type="term" value="F:ligase activity"/>
    <property type="evidence" value="ECO:0007669"/>
    <property type="project" value="UniProtKB-KW"/>
</dbReference>
<dbReference type="InterPro" id="IPR045864">
    <property type="entry name" value="aa-tRNA-synth_II/BPL/LPL"/>
</dbReference>
<dbReference type="GeneID" id="94368971"/>
<dbReference type="NCBIfam" id="TIGR00121">
    <property type="entry name" value="birA_ligase"/>
    <property type="match status" value="1"/>
</dbReference>
<dbReference type="Proteomes" id="UP000615593">
    <property type="component" value="Unassembled WGS sequence"/>
</dbReference>
<dbReference type="Gene3D" id="3.30.930.10">
    <property type="entry name" value="Bira Bifunctional Protein, Domain 2"/>
    <property type="match status" value="1"/>
</dbReference>
<protein>
    <submittedName>
        <fullName evidence="3">Biotin--[acetyl-CoA-carboxylase] ligase</fullName>
    </submittedName>
</protein>
<dbReference type="PROSITE" id="PS51733">
    <property type="entry name" value="BPL_LPL_CATALYTIC"/>
    <property type="match status" value="1"/>
</dbReference>
<name>A0ABQ3BNT5_9FLAO</name>
<gene>
    <name evidence="3" type="primary">birA</name>
    <name evidence="3" type="ORF">GCM10008088_13040</name>
</gene>
<reference evidence="4" key="1">
    <citation type="journal article" date="2019" name="Int. J. Syst. Evol. Microbiol.">
        <title>The Global Catalogue of Microorganisms (GCM) 10K type strain sequencing project: providing services to taxonomists for standard genome sequencing and annotation.</title>
        <authorList>
            <consortium name="The Broad Institute Genomics Platform"/>
            <consortium name="The Broad Institute Genome Sequencing Center for Infectious Disease"/>
            <person name="Wu L."/>
            <person name="Ma J."/>
        </authorList>
    </citation>
    <scope>NUCLEOTIDE SEQUENCE [LARGE SCALE GENOMIC DNA]</scope>
    <source>
        <strain evidence="4">KCTC 12708</strain>
    </source>
</reference>
<accession>A0ABQ3BNT5</accession>
<dbReference type="RefSeq" id="WP_027884194.1">
    <property type="nucleotide sequence ID" value="NZ_BMWY01000003.1"/>
</dbReference>
<sequence>MRSIKVLATDSTNLFLRELFRDQPDIENCYVVTEEQTKGKGQMGASWTAKKGENLTFSILLNDLHLKIEEQFKLSAIVACSIVEVLKKHQIPKLKIKWPNDILAENFKICGILIENILINGRVGSSIIGIGLNVNQTDYGNLAQASSLKKLTGVHFDLEYLLKQLTTTVEKNIYDKKDWSIEAILAEYYTHLFRLEKASTFEFPDGRRKTGIIKKVSKQGRLVVLFEDQVELEFDIKEIKLLY</sequence>
<dbReference type="EMBL" id="BMWY01000003">
    <property type="protein sequence ID" value="GGZ52781.1"/>
    <property type="molecule type" value="Genomic_DNA"/>
</dbReference>
<feature type="domain" description="BPL/LPL catalytic" evidence="2">
    <location>
        <begin position="1"/>
        <end position="177"/>
    </location>
</feature>
<evidence type="ECO:0000313" key="3">
    <source>
        <dbReference type="EMBL" id="GGZ52781.1"/>
    </source>
</evidence>
<dbReference type="CDD" id="cd16442">
    <property type="entry name" value="BPL"/>
    <property type="match status" value="1"/>
</dbReference>
<dbReference type="Pfam" id="PF03099">
    <property type="entry name" value="BPL_LplA_LipB"/>
    <property type="match status" value="1"/>
</dbReference>
<proteinExistence type="predicted"/>
<keyword evidence="1 3" id="KW-0436">Ligase</keyword>
<evidence type="ECO:0000256" key="1">
    <source>
        <dbReference type="ARBA" id="ARBA00022598"/>
    </source>
</evidence>
<evidence type="ECO:0000259" key="2">
    <source>
        <dbReference type="PROSITE" id="PS51733"/>
    </source>
</evidence>